<dbReference type="Proteomes" id="UP001180481">
    <property type="component" value="Chromosome"/>
</dbReference>
<reference evidence="1" key="1">
    <citation type="submission" date="2023-09" db="EMBL/GenBank/DDBJ databases">
        <title>Flavobacterium sp. 20NA77.7 isolated from freshwater.</title>
        <authorList>
            <person name="Le V."/>
            <person name="Ko S.-R."/>
            <person name="Ahn C.-Y."/>
            <person name="Oh H.-M."/>
        </authorList>
    </citation>
    <scope>NUCLEOTIDE SEQUENCE</scope>
    <source>
        <strain evidence="1">20NA77.7</strain>
    </source>
</reference>
<evidence type="ECO:0000313" key="2">
    <source>
        <dbReference type="Proteomes" id="UP001180481"/>
    </source>
</evidence>
<dbReference type="RefSeq" id="WP_309532308.1">
    <property type="nucleotide sequence ID" value="NZ_CP133721.1"/>
</dbReference>
<dbReference type="EMBL" id="CP133721">
    <property type="protein sequence ID" value="WMW77982.1"/>
    <property type="molecule type" value="Genomic_DNA"/>
</dbReference>
<keyword evidence="2" id="KW-1185">Reference proteome</keyword>
<protein>
    <recommendedName>
        <fullName evidence="3">WG repeat-containing protein</fullName>
    </recommendedName>
</protein>
<evidence type="ECO:0008006" key="3">
    <source>
        <dbReference type="Google" id="ProtNLM"/>
    </source>
</evidence>
<accession>A0ABY9RCT6</accession>
<evidence type="ECO:0000313" key="1">
    <source>
        <dbReference type="EMBL" id="WMW77982.1"/>
    </source>
</evidence>
<proteinExistence type="predicted"/>
<name>A0ABY9RCT6_9FLAO</name>
<sequence length="565" mass="65325">MKFKINLIFFIFLLNIGFTFAQEIAIPYRDGNKWGMCNQEGEIIIIPKYDKLEFQQDYSINHEIVIPKIKDKRGLISNGRVLFEAIYENVYEINGIYVLVSENNNVKQTNIVTLEGKSILKKPIIQIISSETCNASSTLFHLLNADFTESVFIYDSHTKSIACWLYEDYYSISILERQNNMKGVVFALKKAKTDALIIENWDFSKLPKEKIKTKLTYKTERDYFNRFVEKSHTYSDTYGTGSGTGSGNYRYDEVVVMEDRRGDPIYDVQAAEVPPIAHDGSNTYTPPTYYTHSFKRVDNQLVFEKSNQYNSKELKKSIPVDLKIPISAIEIKSYYNTTRHNDTIDNYQNFIIYKKRNKQGLLFTSDSKQAVEFDTICKTFVTLNSYSDASSEVVFIVGQKEAKTNHIKYSFYSNIKGLLFPFQYDELLPLKMYTNQGNISYQSRIGKKIGIVQMNGKELLMPQYDEIKQLPQSSSGHVTKLYQLRRNNKFGIIFQNTNTQKIEVIDAVFDYEIGEIYLNYPKTEYKKSTELNATVSPKITLLSLKDKYGNLKGYANSNGTLYYKN</sequence>
<gene>
    <name evidence="1" type="ORF">RF683_00625</name>
</gene>
<organism evidence="1 2">
    <name type="scientific">Flavobacterium nakdongensis</name>
    <dbReference type="NCBI Taxonomy" id="3073563"/>
    <lineage>
        <taxon>Bacteria</taxon>
        <taxon>Pseudomonadati</taxon>
        <taxon>Bacteroidota</taxon>
        <taxon>Flavobacteriia</taxon>
        <taxon>Flavobacteriales</taxon>
        <taxon>Flavobacteriaceae</taxon>
        <taxon>Flavobacterium</taxon>
    </lineage>
</organism>